<keyword evidence="1" id="KW-0732">Signal</keyword>
<feature type="chain" id="PRO_5046452746" description="PEP-CTERM protein-sorting domain-containing protein" evidence="1">
    <location>
        <begin position="25"/>
        <end position="253"/>
    </location>
</feature>
<dbReference type="Proteomes" id="UP001499951">
    <property type="component" value="Unassembled WGS sequence"/>
</dbReference>
<organism evidence="2 3">
    <name type="scientific">Rhizomicrobium electricum</name>
    <dbReference type="NCBI Taxonomy" id="480070"/>
    <lineage>
        <taxon>Bacteria</taxon>
        <taxon>Pseudomonadati</taxon>
        <taxon>Pseudomonadota</taxon>
        <taxon>Alphaproteobacteria</taxon>
        <taxon>Micropepsales</taxon>
        <taxon>Micropepsaceae</taxon>
        <taxon>Rhizomicrobium</taxon>
    </lineage>
</organism>
<evidence type="ECO:0000256" key="1">
    <source>
        <dbReference type="SAM" id="SignalP"/>
    </source>
</evidence>
<evidence type="ECO:0000313" key="2">
    <source>
        <dbReference type="EMBL" id="GAA0583065.1"/>
    </source>
</evidence>
<feature type="signal peptide" evidence="1">
    <location>
        <begin position="1"/>
        <end position="24"/>
    </location>
</feature>
<dbReference type="NCBIfam" id="TIGR02595">
    <property type="entry name" value="PEP_CTERM"/>
    <property type="match status" value="1"/>
</dbReference>
<dbReference type="RefSeq" id="WP_166937181.1">
    <property type="nucleotide sequence ID" value="NZ_BAAADD010000010.1"/>
</dbReference>
<proteinExistence type="predicted"/>
<name>A0ABP3Q891_9PROT</name>
<protein>
    <recommendedName>
        <fullName evidence="4">PEP-CTERM protein-sorting domain-containing protein</fullName>
    </recommendedName>
</protein>
<reference evidence="3" key="1">
    <citation type="journal article" date="2019" name="Int. J. Syst. Evol. Microbiol.">
        <title>The Global Catalogue of Microorganisms (GCM) 10K type strain sequencing project: providing services to taxonomists for standard genome sequencing and annotation.</title>
        <authorList>
            <consortium name="The Broad Institute Genomics Platform"/>
            <consortium name="The Broad Institute Genome Sequencing Center for Infectious Disease"/>
            <person name="Wu L."/>
            <person name="Ma J."/>
        </authorList>
    </citation>
    <scope>NUCLEOTIDE SEQUENCE [LARGE SCALE GENOMIC DNA]</scope>
    <source>
        <strain evidence="3">JCM 15089</strain>
    </source>
</reference>
<gene>
    <name evidence="2" type="ORF">GCM10008942_34970</name>
</gene>
<sequence>MPSFVFALIAVVVLSVGADATAIASVKNAFWRADFAWYDDGVTKSSVLPSGIELLCSGTAHGDGLGGCGDSASATAISANGAWKMTTIDRTGGLVLRNTSGHAFGGVFAFKSRFSSFYPAGSGTGASVDNGGRESADYLTVVDGAGGSDLQGCNMVSGPGQSGRHECRPMPPTFQESIFTLGPSASGSDLAADWRIYIQVTAKGEAADPVPEPPALALFFAGAAATACRRKARSPFRQIRQLSWSKAPSRPRP</sequence>
<dbReference type="InterPro" id="IPR013424">
    <property type="entry name" value="Ice-binding_C"/>
</dbReference>
<accession>A0ABP3Q891</accession>
<dbReference type="EMBL" id="BAAADD010000010">
    <property type="protein sequence ID" value="GAA0583065.1"/>
    <property type="molecule type" value="Genomic_DNA"/>
</dbReference>
<comment type="caution">
    <text evidence="2">The sequence shown here is derived from an EMBL/GenBank/DDBJ whole genome shotgun (WGS) entry which is preliminary data.</text>
</comment>
<evidence type="ECO:0000313" key="3">
    <source>
        <dbReference type="Proteomes" id="UP001499951"/>
    </source>
</evidence>
<evidence type="ECO:0008006" key="4">
    <source>
        <dbReference type="Google" id="ProtNLM"/>
    </source>
</evidence>
<keyword evidence="3" id="KW-1185">Reference proteome</keyword>